<dbReference type="EMBL" id="BMQA01000044">
    <property type="protein sequence ID" value="GGJ53534.1"/>
    <property type="molecule type" value="Genomic_DNA"/>
</dbReference>
<evidence type="ECO:0000256" key="1">
    <source>
        <dbReference type="SAM" id="MobiDB-lite"/>
    </source>
</evidence>
<name>A0A917L949_9ACTN</name>
<reference evidence="2" key="1">
    <citation type="journal article" date="2014" name="Int. J. Syst. Evol. Microbiol.">
        <title>Complete genome sequence of Corynebacterium casei LMG S-19264T (=DSM 44701T), isolated from a smear-ripened cheese.</title>
        <authorList>
            <consortium name="US DOE Joint Genome Institute (JGI-PGF)"/>
            <person name="Walter F."/>
            <person name="Albersmeier A."/>
            <person name="Kalinowski J."/>
            <person name="Ruckert C."/>
        </authorList>
    </citation>
    <scope>NUCLEOTIDE SEQUENCE</scope>
    <source>
        <strain evidence="2">JCM 3086</strain>
    </source>
</reference>
<accession>A0A917L949</accession>
<protein>
    <submittedName>
        <fullName evidence="2">Uncharacterized protein</fullName>
    </submittedName>
</protein>
<feature type="region of interest" description="Disordered" evidence="1">
    <location>
        <begin position="1"/>
        <end position="35"/>
    </location>
</feature>
<evidence type="ECO:0000313" key="3">
    <source>
        <dbReference type="Proteomes" id="UP000657574"/>
    </source>
</evidence>
<keyword evidence="3" id="KW-1185">Reference proteome</keyword>
<reference evidence="2" key="2">
    <citation type="submission" date="2020-09" db="EMBL/GenBank/DDBJ databases">
        <authorList>
            <person name="Sun Q."/>
            <person name="Ohkuma M."/>
        </authorList>
    </citation>
    <scope>NUCLEOTIDE SEQUENCE</scope>
    <source>
        <strain evidence="2">JCM 3086</strain>
    </source>
</reference>
<dbReference type="Proteomes" id="UP000657574">
    <property type="component" value="Unassembled WGS sequence"/>
</dbReference>
<gene>
    <name evidence="2" type="ORF">GCM10010121_075370</name>
</gene>
<comment type="caution">
    <text evidence="2">The sequence shown here is derived from an EMBL/GenBank/DDBJ whole genome shotgun (WGS) entry which is preliminary data.</text>
</comment>
<sequence>MAAREQAPVRTAAEVRGQPGHQRMAEPAGVTQVRDTPEEYEEIHRRGQGCGPFRLGQLLQRGGAWGRYGCRHDLAKHSCDFDPHMITGSVPALVSTGNQPTDPTA</sequence>
<organism evidence="2 3">
    <name type="scientific">Streptomyces brasiliensis</name>
    <dbReference type="NCBI Taxonomy" id="1954"/>
    <lineage>
        <taxon>Bacteria</taxon>
        <taxon>Bacillati</taxon>
        <taxon>Actinomycetota</taxon>
        <taxon>Actinomycetes</taxon>
        <taxon>Kitasatosporales</taxon>
        <taxon>Streptomycetaceae</taxon>
        <taxon>Streptomyces</taxon>
    </lineage>
</organism>
<proteinExistence type="predicted"/>
<evidence type="ECO:0000313" key="2">
    <source>
        <dbReference type="EMBL" id="GGJ53534.1"/>
    </source>
</evidence>
<dbReference type="AlphaFoldDB" id="A0A917L949"/>